<accession>A0ABW0P0M0</accession>
<evidence type="ECO:0000313" key="8">
    <source>
        <dbReference type="Proteomes" id="UP001596060"/>
    </source>
</evidence>
<keyword evidence="4" id="KW-0233">DNA recombination</keyword>
<evidence type="ECO:0000256" key="2">
    <source>
        <dbReference type="ARBA" id="ARBA00022908"/>
    </source>
</evidence>
<dbReference type="InterPro" id="IPR050808">
    <property type="entry name" value="Phage_Integrase"/>
</dbReference>
<evidence type="ECO:0000256" key="5">
    <source>
        <dbReference type="PROSITE-ProRule" id="PRU01248"/>
    </source>
</evidence>
<sequence>MARPIKRGSSANWLLKVRVPSEIADKARGHVVLPIAGKRTPVAISAGYVEVSLRTSDPDEAARRYAEAHEALLRHWKAIKDGPTSLSKRQVVALSADAYRERISEIDDPSAVTSREAMNAQFDRFLAEYPHLSPDDQQTALVGWLESLLDEQGADFIAILAAVVPGVFSAEKEAMALESRYGARVDAALALKGVQSDDVSRPHLLWEFRRAELAGSKALGRMLEGDFSDEEKPAYFPPFEPPQPPLAASSATLPPASRCDGAMSIAQLFEAMREAMLEFVKPSTLRRYQSTIEKLSAFTDHADFRSLTKDRVNAWIKHRTTQEGISKKTVRNNDLVAVQSVLNFAMTEEGGARIKENPIHGLKIKLPRAAKTKHERRFHDAEIVSILTAANAVEMGGRYPKSAAGNRWTPWLAAYSGARIQELVSLEAEHIRKEGSTWVMDLFKTKTDEDRTVPIHEHVIEIGFLDYVRSVGKGPLFIDPPEVSGRTDSASRDASEVRASGVAVFIRAKATLRKEVDPNHGWRGTWKSIAASFGIEERYRDAITGHTPGSVGRKYERPTTAELAKAMKRFRRYAL</sequence>
<dbReference type="PANTHER" id="PTHR30629">
    <property type="entry name" value="PROPHAGE INTEGRASE"/>
    <property type="match status" value="1"/>
</dbReference>
<dbReference type="RefSeq" id="WP_163006274.1">
    <property type="nucleotide sequence ID" value="NZ_JBHSLU010000038.1"/>
</dbReference>
<organism evidence="7 8">
    <name type="scientific">Bosea massiliensis</name>
    <dbReference type="NCBI Taxonomy" id="151419"/>
    <lineage>
        <taxon>Bacteria</taxon>
        <taxon>Pseudomonadati</taxon>
        <taxon>Pseudomonadota</taxon>
        <taxon>Alphaproteobacteria</taxon>
        <taxon>Hyphomicrobiales</taxon>
        <taxon>Boseaceae</taxon>
        <taxon>Bosea</taxon>
    </lineage>
</organism>
<dbReference type="PROSITE" id="PS51900">
    <property type="entry name" value="CB"/>
    <property type="match status" value="1"/>
</dbReference>
<feature type="domain" description="Core-binding (CB)" evidence="6">
    <location>
        <begin position="270"/>
        <end position="346"/>
    </location>
</feature>
<keyword evidence="3 5" id="KW-0238">DNA-binding</keyword>
<evidence type="ECO:0000313" key="7">
    <source>
        <dbReference type="EMBL" id="MFC5506300.1"/>
    </source>
</evidence>
<gene>
    <name evidence="7" type="ORF">ACFPN9_13635</name>
</gene>
<dbReference type="InterPro" id="IPR011010">
    <property type="entry name" value="DNA_brk_join_enz"/>
</dbReference>
<dbReference type="Proteomes" id="UP001596060">
    <property type="component" value="Unassembled WGS sequence"/>
</dbReference>
<comment type="caution">
    <text evidence="7">The sequence shown here is derived from an EMBL/GenBank/DDBJ whole genome shotgun (WGS) entry which is preliminary data.</text>
</comment>
<dbReference type="EMBL" id="JBHSLU010000038">
    <property type="protein sequence ID" value="MFC5506300.1"/>
    <property type="molecule type" value="Genomic_DNA"/>
</dbReference>
<keyword evidence="8" id="KW-1185">Reference proteome</keyword>
<protein>
    <submittedName>
        <fullName evidence="7">Phage integrase N-terminal SAM-like domain-containing protein</fullName>
    </submittedName>
</protein>
<dbReference type="PANTHER" id="PTHR30629:SF2">
    <property type="entry name" value="PROPHAGE INTEGRASE INTS-RELATED"/>
    <property type="match status" value="1"/>
</dbReference>
<evidence type="ECO:0000256" key="3">
    <source>
        <dbReference type="ARBA" id="ARBA00023125"/>
    </source>
</evidence>
<dbReference type="InterPro" id="IPR044068">
    <property type="entry name" value="CB"/>
</dbReference>
<proteinExistence type="inferred from homology"/>
<keyword evidence="2" id="KW-0229">DNA integration</keyword>
<dbReference type="SUPFAM" id="SSF56349">
    <property type="entry name" value="DNA breaking-rejoining enzymes"/>
    <property type="match status" value="1"/>
</dbReference>
<comment type="similarity">
    <text evidence="1">Belongs to the 'phage' integrase family.</text>
</comment>
<dbReference type="InterPro" id="IPR013762">
    <property type="entry name" value="Integrase-like_cat_sf"/>
</dbReference>
<dbReference type="InterPro" id="IPR010998">
    <property type="entry name" value="Integrase_recombinase_N"/>
</dbReference>
<evidence type="ECO:0000259" key="6">
    <source>
        <dbReference type="PROSITE" id="PS51900"/>
    </source>
</evidence>
<dbReference type="Gene3D" id="1.10.150.130">
    <property type="match status" value="1"/>
</dbReference>
<evidence type="ECO:0000256" key="1">
    <source>
        <dbReference type="ARBA" id="ARBA00008857"/>
    </source>
</evidence>
<reference evidence="8" key="1">
    <citation type="journal article" date="2019" name="Int. J. Syst. Evol. Microbiol.">
        <title>The Global Catalogue of Microorganisms (GCM) 10K type strain sequencing project: providing services to taxonomists for standard genome sequencing and annotation.</title>
        <authorList>
            <consortium name="The Broad Institute Genomics Platform"/>
            <consortium name="The Broad Institute Genome Sequencing Center for Infectious Disease"/>
            <person name="Wu L."/>
            <person name="Ma J."/>
        </authorList>
    </citation>
    <scope>NUCLEOTIDE SEQUENCE [LARGE SCALE GENOMIC DNA]</scope>
    <source>
        <strain evidence="8">CCUG 43117</strain>
    </source>
</reference>
<name>A0ABW0P0M0_9HYPH</name>
<dbReference type="Gene3D" id="1.10.443.10">
    <property type="entry name" value="Intergrase catalytic core"/>
    <property type="match status" value="1"/>
</dbReference>
<evidence type="ECO:0000256" key="4">
    <source>
        <dbReference type="ARBA" id="ARBA00023172"/>
    </source>
</evidence>